<dbReference type="AlphaFoldDB" id="A0A9D3YV76"/>
<evidence type="ECO:0000313" key="1">
    <source>
        <dbReference type="EMBL" id="KAH3705700.1"/>
    </source>
</evidence>
<gene>
    <name evidence="1" type="ORF">DPMN_080778</name>
</gene>
<sequence length="60" mass="6395">MAHNYCAAKGNGWVIALRRDCSGVAPTCNAICASAKTDFLSTIGNQATQYVLQGCQLFQI</sequence>
<reference evidence="1" key="1">
    <citation type="journal article" date="2019" name="bioRxiv">
        <title>The Genome of the Zebra Mussel, Dreissena polymorpha: A Resource for Invasive Species Research.</title>
        <authorList>
            <person name="McCartney M.A."/>
            <person name="Auch B."/>
            <person name="Kono T."/>
            <person name="Mallez S."/>
            <person name="Zhang Y."/>
            <person name="Obille A."/>
            <person name="Becker A."/>
            <person name="Abrahante J.E."/>
            <person name="Garbe J."/>
            <person name="Badalamenti J.P."/>
            <person name="Herman A."/>
            <person name="Mangelson H."/>
            <person name="Liachko I."/>
            <person name="Sullivan S."/>
            <person name="Sone E.D."/>
            <person name="Koren S."/>
            <person name="Silverstein K.A.T."/>
            <person name="Beckman K.B."/>
            <person name="Gohl D.M."/>
        </authorList>
    </citation>
    <scope>NUCLEOTIDE SEQUENCE</scope>
    <source>
        <strain evidence="1">Duluth1</strain>
        <tissue evidence="1">Whole animal</tissue>
    </source>
</reference>
<name>A0A9D3YV76_DREPO</name>
<organism evidence="1 2">
    <name type="scientific">Dreissena polymorpha</name>
    <name type="common">Zebra mussel</name>
    <name type="synonym">Mytilus polymorpha</name>
    <dbReference type="NCBI Taxonomy" id="45954"/>
    <lineage>
        <taxon>Eukaryota</taxon>
        <taxon>Metazoa</taxon>
        <taxon>Spiralia</taxon>
        <taxon>Lophotrochozoa</taxon>
        <taxon>Mollusca</taxon>
        <taxon>Bivalvia</taxon>
        <taxon>Autobranchia</taxon>
        <taxon>Heteroconchia</taxon>
        <taxon>Euheterodonta</taxon>
        <taxon>Imparidentia</taxon>
        <taxon>Neoheterodontei</taxon>
        <taxon>Myida</taxon>
        <taxon>Dreissenoidea</taxon>
        <taxon>Dreissenidae</taxon>
        <taxon>Dreissena</taxon>
    </lineage>
</organism>
<accession>A0A9D3YV76</accession>
<keyword evidence="2" id="KW-1185">Reference proteome</keyword>
<evidence type="ECO:0000313" key="2">
    <source>
        <dbReference type="Proteomes" id="UP000828390"/>
    </source>
</evidence>
<dbReference type="Proteomes" id="UP000828390">
    <property type="component" value="Unassembled WGS sequence"/>
</dbReference>
<proteinExistence type="predicted"/>
<comment type="caution">
    <text evidence="1">The sequence shown here is derived from an EMBL/GenBank/DDBJ whole genome shotgun (WGS) entry which is preliminary data.</text>
</comment>
<dbReference type="EMBL" id="JAIWYP010000015">
    <property type="protein sequence ID" value="KAH3705700.1"/>
    <property type="molecule type" value="Genomic_DNA"/>
</dbReference>
<reference evidence="1" key="2">
    <citation type="submission" date="2020-11" db="EMBL/GenBank/DDBJ databases">
        <authorList>
            <person name="McCartney M.A."/>
            <person name="Auch B."/>
            <person name="Kono T."/>
            <person name="Mallez S."/>
            <person name="Becker A."/>
            <person name="Gohl D.M."/>
            <person name="Silverstein K.A.T."/>
            <person name="Koren S."/>
            <person name="Bechman K.B."/>
            <person name="Herman A."/>
            <person name="Abrahante J.E."/>
            <person name="Garbe J."/>
        </authorList>
    </citation>
    <scope>NUCLEOTIDE SEQUENCE</scope>
    <source>
        <strain evidence="1">Duluth1</strain>
        <tissue evidence="1">Whole animal</tissue>
    </source>
</reference>
<protein>
    <submittedName>
        <fullName evidence="1">Uncharacterized protein</fullName>
    </submittedName>
</protein>